<evidence type="ECO:0000313" key="2">
    <source>
        <dbReference type="EMBL" id="KAH9831988.1"/>
    </source>
</evidence>
<sequence>MRADPVCSRRPSASSRSLLYASPAAAPQPSHAVRGTTLNSLPVYGSTPTRARASASYPTPSPSLQARLRSSQNDYLAAAVRDLPSRFRRPGPRPHTTRVARRPRVPTPSPPLSSSQKAHPQCHFTAKASPSRPRTSRLPAPPPTPRAVHWQSCLQLEWTTVRIRIQVAARAHARLALVLSTGHRTPCRPGEGAQGRGGVHPGVQAQVGAQRRGRGGTCGTRPSPSSPPTHAPPQTPLRIPAQQHASRKRQIRVPGA</sequence>
<dbReference type="EMBL" id="JADCUA010000023">
    <property type="protein sequence ID" value="KAH9831988.1"/>
    <property type="molecule type" value="Genomic_DNA"/>
</dbReference>
<evidence type="ECO:0000313" key="3">
    <source>
        <dbReference type="Proteomes" id="UP000814176"/>
    </source>
</evidence>
<feature type="region of interest" description="Disordered" evidence="1">
    <location>
        <begin position="81"/>
        <end position="147"/>
    </location>
</feature>
<feature type="region of interest" description="Disordered" evidence="1">
    <location>
        <begin position="1"/>
        <end position="68"/>
    </location>
</feature>
<comment type="caution">
    <text evidence="2">The sequence shown here is derived from an EMBL/GenBank/DDBJ whole genome shotgun (WGS) entry which is preliminary data.</text>
</comment>
<feature type="compositionally biased region" description="Basic residues" evidence="1">
    <location>
        <begin position="86"/>
        <end position="104"/>
    </location>
</feature>
<dbReference type="GeneID" id="71998186"/>
<dbReference type="RefSeq" id="XP_047775034.1">
    <property type="nucleotide sequence ID" value="XM_047917454.1"/>
</dbReference>
<organism evidence="2 3">
    <name type="scientific">Rhodofomes roseus</name>
    <dbReference type="NCBI Taxonomy" id="34475"/>
    <lineage>
        <taxon>Eukaryota</taxon>
        <taxon>Fungi</taxon>
        <taxon>Dikarya</taxon>
        <taxon>Basidiomycota</taxon>
        <taxon>Agaricomycotina</taxon>
        <taxon>Agaricomycetes</taxon>
        <taxon>Polyporales</taxon>
        <taxon>Rhodofomes</taxon>
    </lineage>
</organism>
<keyword evidence="3" id="KW-1185">Reference proteome</keyword>
<proteinExistence type="predicted"/>
<feature type="region of interest" description="Disordered" evidence="1">
    <location>
        <begin position="207"/>
        <end position="256"/>
    </location>
</feature>
<protein>
    <submittedName>
        <fullName evidence="2">Uncharacterized protein</fullName>
    </submittedName>
</protein>
<reference evidence="2 3" key="1">
    <citation type="journal article" date="2021" name="Environ. Microbiol.">
        <title>Gene family expansions and transcriptome signatures uncover fungal adaptations to wood decay.</title>
        <authorList>
            <person name="Hage H."/>
            <person name="Miyauchi S."/>
            <person name="Viragh M."/>
            <person name="Drula E."/>
            <person name="Min B."/>
            <person name="Chaduli D."/>
            <person name="Navarro D."/>
            <person name="Favel A."/>
            <person name="Norest M."/>
            <person name="Lesage-Meessen L."/>
            <person name="Balint B."/>
            <person name="Merenyi Z."/>
            <person name="de Eugenio L."/>
            <person name="Morin E."/>
            <person name="Martinez A.T."/>
            <person name="Baldrian P."/>
            <person name="Stursova M."/>
            <person name="Martinez M.J."/>
            <person name="Novotny C."/>
            <person name="Magnuson J.K."/>
            <person name="Spatafora J.W."/>
            <person name="Maurice S."/>
            <person name="Pangilinan J."/>
            <person name="Andreopoulos W."/>
            <person name="LaButti K."/>
            <person name="Hundley H."/>
            <person name="Na H."/>
            <person name="Kuo A."/>
            <person name="Barry K."/>
            <person name="Lipzen A."/>
            <person name="Henrissat B."/>
            <person name="Riley R."/>
            <person name="Ahrendt S."/>
            <person name="Nagy L.G."/>
            <person name="Grigoriev I.V."/>
            <person name="Martin F."/>
            <person name="Rosso M.N."/>
        </authorList>
    </citation>
    <scope>NUCLEOTIDE SEQUENCE [LARGE SCALE GENOMIC DNA]</scope>
    <source>
        <strain evidence="2 3">CIRM-BRFM 1785</strain>
    </source>
</reference>
<feature type="compositionally biased region" description="Low complexity" evidence="1">
    <location>
        <begin position="8"/>
        <end position="30"/>
    </location>
</feature>
<feature type="compositionally biased region" description="Basic residues" evidence="1">
    <location>
        <begin position="245"/>
        <end position="256"/>
    </location>
</feature>
<dbReference type="Proteomes" id="UP000814176">
    <property type="component" value="Unassembled WGS sequence"/>
</dbReference>
<evidence type="ECO:0000256" key="1">
    <source>
        <dbReference type="SAM" id="MobiDB-lite"/>
    </source>
</evidence>
<feature type="compositionally biased region" description="Pro residues" evidence="1">
    <location>
        <begin position="224"/>
        <end position="235"/>
    </location>
</feature>
<name>A0ABQ8K4Y2_9APHY</name>
<feature type="compositionally biased region" description="Polar residues" evidence="1">
    <location>
        <begin position="56"/>
        <end position="68"/>
    </location>
</feature>
<gene>
    <name evidence="2" type="ORF">C8Q71DRAFT_275697</name>
</gene>
<accession>A0ABQ8K4Y2</accession>